<accession>A0A917UE09</accession>
<organism evidence="1 2">
    <name type="scientific">Dactylosporangium sucinum</name>
    <dbReference type="NCBI Taxonomy" id="1424081"/>
    <lineage>
        <taxon>Bacteria</taxon>
        <taxon>Bacillati</taxon>
        <taxon>Actinomycetota</taxon>
        <taxon>Actinomycetes</taxon>
        <taxon>Micromonosporales</taxon>
        <taxon>Micromonosporaceae</taxon>
        <taxon>Dactylosporangium</taxon>
    </lineage>
</organism>
<dbReference type="Proteomes" id="UP000642070">
    <property type="component" value="Unassembled WGS sequence"/>
</dbReference>
<gene>
    <name evidence="1" type="ORF">GCM10007977_105450</name>
</gene>
<keyword evidence="2" id="KW-1185">Reference proteome</keyword>
<protein>
    <submittedName>
        <fullName evidence="1">Uncharacterized protein</fullName>
    </submittedName>
</protein>
<reference evidence="1" key="2">
    <citation type="submission" date="2020-09" db="EMBL/GenBank/DDBJ databases">
        <authorList>
            <person name="Sun Q."/>
            <person name="Ohkuma M."/>
        </authorList>
    </citation>
    <scope>NUCLEOTIDE SEQUENCE</scope>
    <source>
        <strain evidence="1">JCM 19831</strain>
    </source>
</reference>
<dbReference type="RefSeq" id="WP_190257684.1">
    <property type="nucleotide sequence ID" value="NZ_BMPI01000106.1"/>
</dbReference>
<sequence>MSSPDARIAVLAQGPGTREGQVIGALEILDDGLTVTSGPLIDGRAIELTLPGPGRYVARGTLVSGERVSTMFEVPRTAPVRLVLRPRTPQSVPATDGWIAAWQPSIDGTSFEPIEPSVFEQADDGFVVDPTARHGGSMVVQWAAATRTPVFIAIPTGVPIRPTTDARTVEPTSTTAAALLGFLHSGDVLSAQALIIADATEDPALDVATGYYLLKTKNTELGAWARGLVERQPRSFDAHLILGWAMLHEDDGWRGAGDQLLTATRCGLPMFSEGVRILDDALRLVGRSPEGPDRFLGYLRALHDTTMTTFWGVQPNAPALTPTEAGRPSHARTFRISSGTFRLHLLPPRLSPAMSVGVPDRLAAAVLRLGRVLGLAPVSIELSSVNARGTAVHFSPGAMPTLDIPPQLRQLLGGNVVGRVIRNRSECVILVSNVQDRRIAVAVGADATTWVELEVLSANAMSARVPWTTETIPHEIYLAILD</sequence>
<proteinExistence type="predicted"/>
<dbReference type="EMBL" id="BMPI01000106">
    <property type="protein sequence ID" value="GGM86455.1"/>
    <property type="molecule type" value="Genomic_DNA"/>
</dbReference>
<reference evidence="1" key="1">
    <citation type="journal article" date="2014" name="Int. J. Syst. Evol. Microbiol.">
        <title>Complete genome sequence of Corynebacterium casei LMG S-19264T (=DSM 44701T), isolated from a smear-ripened cheese.</title>
        <authorList>
            <consortium name="US DOE Joint Genome Institute (JGI-PGF)"/>
            <person name="Walter F."/>
            <person name="Albersmeier A."/>
            <person name="Kalinowski J."/>
            <person name="Ruckert C."/>
        </authorList>
    </citation>
    <scope>NUCLEOTIDE SEQUENCE</scope>
    <source>
        <strain evidence="1">JCM 19831</strain>
    </source>
</reference>
<name>A0A917UE09_9ACTN</name>
<dbReference type="AlphaFoldDB" id="A0A917UE09"/>
<comment type="caution">
    <text evidence="1">The sequence shown here is derived from an EMBL/GenBank/DDBJ whole genome shotgun (WGS) entry which is preliminary data.</text>
</comment>
<evidence type="ECO:0000313" key="1">
    <source>
        <dbReference type="EMBL" id="GGM86455.1"/>
    </source>
</evidence>
<evidence type="ECO:0000313" key="2">
    <source>
        <dbReference type="Proteomes" id="UP000642070"/>
    </source>
</evidence>